<dbReference type="Proteomes" id="UP000192721">
    <property type="component" value="Unassembled WGS sequence"/>
</dbReference>
<comment type="caution">
    <text evidence="2">The sequence shown here is derived from an EMBL/GenBank/DDBJ whole genome shotgun (WGS) entry which is preliminary data.</text>
</comment>
<name>A0A1W0CDN4_9NEIS</name>
<proteinExistence type="predicted"/>
<gene>
    <name evidence="2" type="ORF">B0T45_21270</name>
</gene>
<sequence length="84" mass="9164">MPTAISLLIGNSYIMDAKKIIDLVTWIVLLIPAPIGAYINVRDNGFSWANAGWGALGAVLVTCFTIIAIAGFFFLIYKIFRPSN</sequence>
<organism evidence="2 3">
    <name type="scientific">Chromobacterium haemolyticum</name>
    <dbReference type="NCBI Taxonomy" id="394935"/>
    <lineage>
        <taxon>Bacteria</taxon>
        <taxon>Pseudomonadati</taxon>
        <taxon>Pseudomonadota</taxon>
        <taxon>Betaproteobacteria</taxon>
        <taxon>Neisseriales</taxon>
        <taxon>Chromobacteriaceae</taxon>
        <taxon>Chromobacterium</taxon>
    </lineage>
</organism>
<evidence type="ECO:0000256" key="1">
    <source>
        <dbReference type="SAM" id="Phobius"/>
    </source>
</evidence>
<feature type="transmembrane region" description="Helical" evidence="1">
    <location>
        <begin position="20"/>
        <end position="39"/>
    </location>
</feature>
<keyword evidence="1" id="KW-0812">Transmembrane</keyword>
<keyword evidence="1" id="KW-0472">Membrane</keyword>
<keyword evidence="1" id="KW-1133">Transmembrane helix</keyword>
<dbReference type="AlphaFoldDB" id="A0A1W0CDN4"/>
<reference evidence="2 3" key="1">
    <citation type="submission" date="2017-02" db="EMBL/GenBank/DDBJ databases">
        <title>Chromobacterium haemolyticum H5244.</title>
        <authorList>
            <person name="Gulvik C.A."/>
        </authorList>
    </citation>
    <scope>NUCLEOTIDE SEQUENCE [LARGE SCALE GENOMIC DNA]</scope>
    <source>
        <strain evidence="2 3">H5244</strain>
    </source>
</reference>
<protein>
    <submittedName>
        <fullName evidence="2">Uncharacterized protein</fullName>
    </submittedName>
</protein>
<evidence type="ECO:0000313" key="3">
    <source>
        <dbReference type="Proteomes" id="UP000192721"/>
    </source>
</evidence>
<dbReference type="EMBL" id="MUKV01000043">
    <property type="protein sequence ID" value="OQS32835.1"/>
    <property type="molecule type" value="Genomic_DNA"/>
</dbReference>
<feature type="transmembrane region" description="Helical" evidence="1">
    <location>
        <begin position="51"/>
        <end position="77"/>
    </location>
</feature>
<evidence type="ECO:0000313" key="2">
    <source>
        <dbReference type="EMBL" id="OQS32835.1"/>
    </source>
</evidence>
<accession>A0A1W0CDN4</accession>